<sequence>MAEIRKPDFICVGLPKAGTSTLHNVLDCHCDIAMPPVKEIKYLIQDELNYNGARFWKLFSSGWPAQQDRAFFARFCKRAAKLQANSYEAQSFARYYFNPRTDDAWYRGLFHPDAVSGDVTVNYFWLKEPEIRKLAADYPWMKVIIMLRSPVQLNWSYFRMVALRKKESGVFEPERFLREIEEKKQRIGRYAEMVRRWQSAFGEDRVMIGYFDGLRDDPVQFFDGVCEFLGVDGAEHWDDGMRQAMGRIVNTSPKLQMSEDLAGPILELSELNLEGFEAIKPRYADLWRGHIEDARRSVMRAA</sequence>
<dbReference type="AlphaFoldDB" id="A0AAU8APZ7"/>
<evidence type="ECO:0000313" key="2">
    <source>
        <dbReference type="EMBL" id="XCC97084.1"/>
    </source>
</evidence>
<dbReference type="GO" id="GO:0008146">
    <property type="term" value="F:sulfotransferase activity"/>
    <property type="evidence" value="ECO:0007669"/>
    <property type="project" value="InterPro"/>
</dbReference>
<dbReference type="InterPro" id="IPR037359">
    <property type="entry name" value="NST/OST"/>
</dbReference>
<keyword evidence="1" id="KW-0808">Transferase</keyword>
<keyword evidence="2" id="KW-0614">Plasmid</keyword>
<dbReference type="Gene3D" id="3.40.50.300">
    <property type="entry name" value="P-loop containing nucleotide triphosphate hydrolases"/>
    <property type="match status" value="1"/>
</dbReference>
<name>A0AAU8APZ7_9RHOB</name>
<gene>
    <name evidence="2" type="ORF">PVT71_24105</name>
</gene>
<dbReference type="InterPro" id="IPR027417">
    <property type="entry name" value="P-loop_NTPase"/>
</dbReference>
<protein>
    <submittedName>
        <fullName evidence="2">Sulfotransferase</fullName>
    </submittedName>
</protein>
<dbReference type="EMBL" id="CP123386">
    <property type="protein sequence ID" value="XCC97084.1"/>
    <property type="molecule type" value="Genomic_DNA"/>
</dbReference>
<organism evidence="2">
    <name type="scientific">Alloyangia sp. H15</name>
    <dbReference type="NCBI Taxonomy" id="3029062"/>
    <lineage>
        <taxon>Bacteria</taxon>
        <taxon>Pseudomonadati</taxon>
        <taxon>Pseudomonadota</taxon>
        <taxon>Alphaproteobacteria</taxon>
        <taxon>Rhodobacterales</taxon>
        <taxon>Roseobacteraceae</taxon>
        <taxon>Alloyangia</taxon>
    </lineage>
</organism>
<dbReference type="PANTHER" id="PTHR10605:SF56">
    <property type="entry name" value="BIFUNCTIONAL HEPARAN SULFATE N-DEACETYLASE_N-SULFOTRANSFERASE"/>
    <property type="match status" value="1"/>
</dbReference>
<dbReference type="SUPFAM" id="SSF52540">
    <property type="entry name" value="P-loop containing nucleoside triphosphate hydrolases"/>
    <property type="match status" value="1"/>
</dbReference>
<geneLocation type="plasmid" evidence="2">
    <name>unnamed1</name>
</geneLocation>
<evidence type="ECO:0000256" key="1">
    <source>
        <dbReference type="ARBA" id="ARBA00022679"/>
    </source>
</evidence>
<proteinExistence type="predicted"/>
<reference evidence="2" key="1">
    <citation type="submission" date="2023-02" db="EMBL/GenBank/DDBJ databases">
        <title>Description and genomic characterization of Salipiger bruguierae sp. nov., isolated from the sediment of mangrove plant Bruguiera sexangula.</title>
        <authorList>
            <person name="Long M."/>
        </authorList>
    </citation>
    <scope>NUCLEOTIDE SEQUENCE</scope>
    <source>
        <strain evidence="2">H15</strain>
        <plasmid evidence="2">unnamed1</plasmid>
    </source>
</reference>
<dbReference type="Pfam" id="PF13469">
    <property type="entry name" value="Sulfotransfer_3"/>
    <property type="match status" value="1"/>
</dbReference>
<dbReference type="RefSeq" id="WP_353475974.1">
    <property type="nucleotide sequence ID" value="NZ_CP123386.1"/>
</dbReference>
<accession>A0AAU8APZ7</accession>
<dbReference type="PANTHER" id="PTHR10605">
    <property type="entry name" value="HEPARAN SULFATE SULFOTRANSFERASE"/>
    <property type="match status" value="1"/>
</dbReference>